<dbReference type="GO" id="GO:0006310">
    <property type="term" value="P:DNA recombination"/>
    <property type="evidence" value="ECO:0007669"/>
    <property type="project" value="UniProtKB-KW"/>
</dbReference>
<dbReference type="InterPro" id="IPR011010">
    <property type="entry name" value="DNA_brk_join_enz"/>
</dbReference>
<dbReference type="RefSeq" id="WP_005483608.1">
    <property type="nucleotide sequence ID" value="NC_004603.1"/>
</dbReference>
<name>Q87QS8_VIBPA</name>
<dbReference type="eggNOG" id="COG0582">
    <property type="taxonomic scope" value="Bacteria"/>
</dbReference>
<reference evidence="6 7" key="1">
    <citation type="journal article" date="2003" name="Lancet">
        <title>Genome sequence of Vibrio parahaemolyticus: a pathogenic mechanism distinct from that of V. cholerae.</title>
        <authorList>
            <person name="Makino K."/>
            <person name="Oshima K."/>
            <person name="Kurokawa K."/>
            <person name="Yokoyama K."/>
            <person name="Uda T."/>
            <person name="Tagomori K."/>
            <person name="Iijima Y."/>
            <person name="Najima M."/>
            <person name="Nakano M."/>
            <person name="Yamashita A."/>
            <person name="Kubota Y."/>
            <person name="Kimura S."/>
            <person name="Yasunaga T."/>
            <person name="Honda T."/>
            <person name="Shinagawa H."/>
            <person name="Hattori M."/>
            <person name="Iida T."/>
        </authorList>
    </citation>
    <scope>NUCLEOTIDE SEQUENCE [LARGE SCALE GENOMIC DNA]</scope>
    <source>
        <strain evidence="7">RIMD 2210633</strain>
    </source>
</reference>
<gene>
    <name evidence="6" type="ordered locus">VP1071</name>
</gene>
<dbReference type="PANTHER" id="PTHR30349:SF41">
    <property type="entry name" value="INTEGRASE_RECOMBINASE PROTEIN MJ0367-RELATED"/>
    <property type="match status" value="1"/>
</dbReference>
<dbReference type="CDD" id="cd01184">
    <property type="entry name" value="INT_C_like_1"/>
    <property type="match status" value="1"/>
</dbReference>
<protein>
    <recommendedName>
        <fullName evidence="5">Tyr recombinase domain-containing protein</fullName>
    </recommendedName>
</protein>
<sequence length="378" mass="42948">MLSNQRLSSRKSLYLITSRTGVFTFRWNLRVNGKHHQPTLSLKTRDYLQAVKLASEIAIRIQQITLPTLEDIKSIYSDFKGSQSKKALLLQSIDISNHLTDLSIKSQTEYRNCWNSFVSALSVSTTLDSVRQSHIEQWKKTQTCSLTTMKKKLRLLSSCFGRVGHKVEQDWFKIAVEKTPVRPKRAITKQELEKLLKATQCYKKSKDEWKYYLPRIAALTGCRLNEIAQLRVCDVHLGNEPTLNINDDHDDKKLKNSSSKRVLPVTAPLLNLLSELIAGRGKNEHLFYLPYSKQNGYAGKPSKYFSELLKSLDIKGVSFHSLRHYVVTELFNAGVKEELIGSLMGHSVGKLTTGKIYLSGFSYSNKNNALNILGVGFF</sequence>
<dbReference type="Proteomes" id="UP000002493">
    <property type="component" value="Chromosome 1"/>
</dbReference>
<keyword evidence="3" id="KW-0238">DNA-binding</keyword>
<dbReference type="GO" id="GO:0003677">
    <property type="term" value="F:DNA binding"/>
    <property type="evidence" value="ECO:0007669"/>
    <property type="project" value="UniProtKB-KW"/>
</dbReference>
<keyword evidence="2" id="KW-0229">DNA integration</keyword>
<evidence type="ECO:0000313" key="7">
    <source>
        <dbReference type="Proteomes" id="UP000002493"/>
    </source>
</evidence>
<dbReference type="AlphaFoldDB" id="Q87QS8"/>
<dbReference type="PANTHER" id="PTHR30349">
    <property type="entry name" value="PHAGE INTEGRASE-RELATED"/>
    <property type="match status" value="1"/>
</dbReference>
<feature type="domain" description="Tyr recombinase" evidence="5">
    <location>
        <begin position="182"/>
        <end position="371"/>
    </location>
</feature>
<evidence type="ECO:0000256" key="2">
    <source>
        <dbReference type="ARBA" id="ARBA00022908"/>
    </source>
</evidence>
<dbReference type="SUPFAM" id="SSF56349">
    <property type="entry name" value="DNA breaking-rejoining enzymes"/>
    <property type="match status" value="1"/>
</dbReference>
<evidence type="ECO:0000256" key="3">
    <source>
        <dbReference type="ARBA" id="ARBA00023125"/>
    </source>
</evidence>
<dbReference type="Gene3D" id="1.10.443.10">
    <property type="entry name" value="Intergrase catalytic core"/>
    <property type="match status" value="1"/>
</dbReference>
<evidence type="ECO:0000313" key="6">
    <source>
        <dbReference type="EMBL" id="BAC59334.1"/>
    </source>
</evidence>
<accession>Q87QS8</accession>
<dbReference type="GeneID" id="1188576"/>
<proteinExistence type="inferred from homology"/>
<dbReference type="InterPro" id="IPR002104">
    <property type="entry name" value="Integrase_catalytic"/>
</dbReference>
<dbReference type="KEGG" id="vpa:VP1071"/>
<dbReference type="Pfam" id="PF00589">
    <property type="entry name" value="Phage_integrase"/>
    <property type="match status" value="1"/>
</dbReference>
<comment type="similarity">
    <text evidence="1">Belongs to the 'phage' integrase family.</text>
</comment>
<dbReference type="HOGENOM" id="CLU_022238_0_0_6"/>
<dbReference type="EMBL" id="BA000031">
    <property type="protein sequence ID" value="BAC59334.1"/>
    <property type="molecule type" value="Genomic_DNA"/>
</dbReference>
<dbReference type="InterPro" id="IPR013762">
    <property type="entry name" value="Integrase-like_cat_sf"/>
</dbReference>
<evidence type="ECO:0000259" key="5">
    <source>
        <dbReference type="PROSITE" id="PS51898"/>
    </source>
</evidence>
<dbReference type="PATRIC" id="fig|223926.6.peg.1016"/>
<evidence type="ECO:0000256" key="4">
    <source>
        <dbReference type="ARBA" id="ARBA00023172"/>
    </source>
</evidence>
<dbReference type="PROSITE" id="PS51898">
    <property type="entry name" value="TYR_RECOMBINASE"/>
    <property type="match status" value="1"/>
</dbReference>
<organism evidence="6 7">
    <name type="scientific">Vibrio parahaemolyticus serotype O3:K6 (strain RIMD 2210633)</name>
    <dbReference type="NCBI Taxonomy" id="223926"/>
    <lineage>
        <taxon>Bacteria</taxon>
        <taxon>Pseudomonadati</taxon>
        <taxon>Pseudomonadota</taxon>
        <taxon>Gammaproteobacteria</taxon>
        <taxon>Vibrionales</taxon>
        <taxon>Vibrionaceae</taxon>
        <taxon>Vibrio</taxon>
    </lineage>
</organism>
<dbReference type="InterPro" id="IPR050090">
    <property type="entry name" value="Tyrosine_recombinase_XerCD"/>
</dbReference>
<evidence type="ECO:0000256" key="1">
    <source>
        <dbReference type="ARBA" id="ARBA00008857"/>
    </source>
</evidence>
<keyword evidence="4" id="KW-0233">DNA recombination</keyword>
<dbReference type="GO" id="GO:0015074">
    <property type="term" value="P:DNA integration"/>
    <property type="evidence" value="ECO:0007669"/>
    <property type="project" value="UniProtKB-KW"/>
</dbReference>